<dbReference type="InterPro" id="IPR029063">
    <property type="entry name" value="SAM-dependent_MTases_sf"/>
</dbReference>
<organism evidence="2 3">
    <name type="scientific">Natranaerobius trueperi</name>
    <dbReference type="NCBI Taxonomy" id="759412"/>
    <lineage>
        <taxon>Bacteria</taxon>
        <taxon>Bacillati</taxon>
        <taxon>Bacillota</taxon>
        <taxon>Clostridia</taxon>
        <taxon>Natranaerobiales</taxon>
        <taxon>Natranaerobiaceae</taxon>
        <taxon>Natranaerobius</taxon>
    </lineage>
</organism>
<evidence type="ECO:0000256" key="1">
    <source>
        <dbReference type="ARBA" id="ARBA00023115"/>
    </source>
</evidence>
<dbReference type="PANTHER" id="PTHR43317:SF3">
    <property type="entry name" value="BLR2883 PROTEIN"/>
    <property type="match status" value="1"/>
</dbReference>
<comment type="caution">
    <text evidence="2">The sequence shown here is derived from an EMBL/GenBank/DDBJ whole genome shotgun (WGS) entry which is preliminary data.</text>
</comment>
<dbReference type="Pfam" id="PF01564">
    <property type="entry name" value="Spermine_synth"/>
    <property type="match status" value="1"/>
</dbReference>
<name>A0A226BXN4_9FIRM</name>
<dbReference type="EMBL" id="NIQC01000012">
    <property type="protein sequence ID" value="OWZ83756.1"/>
    <property type="molecule type" value="Genomic_DNA"/>
</dbReference>
<dbReference type="GO" id="GO:0006596">
    <property type="term" value="P:polyamine biosynthetic process"/>
    <property type="evidence" value="ECO:0007669"/>
    <property type="project" value="UniProtKB-KW"/>
</dbReference>
<dbReference type="PANTHER" id="PTHR43317">
    <property type="entry name" value="THERMOSPERMINE SYNTHASE ACAULIS5"/>
    <property type="match status" value="1"/>
</dbReference>
<accession>A0A226BXN4</accession>
<evidence type="ECO:0000313" key="3">
    <source>
        <dbReference type="Proteomes" id="UP000214588"/>
    </source>
</evidence>
<dbReference type="Gene3D" id="3.40.50.150">
    <property type="entry name" value="Vaccinia Virus protein VP39"/>
    <property type="match status" value="1"/>
</dbReference>
<dbReference type="SUPFAM" id="SSF53335">
    <property type="entry name" value="S-adenosyl-L-methionine-dependent methyltransferases"/>
    <property type="match status" value="1"/>
</dbReference>
<keyword evidence="1" id="KW-0620">Polyamine biosynthesis</keyword>
<reference evidence="2 3" key="1">
    <citation type="submission" date="2017-06" db="EMBL/GenBank/DDBJ databases">
        <title>Draft Genome Sequence of Natranaerobius trueperi halophilic, alkalithermophilic bacteria from soda lakes.</title>
        <authorList>
            <person name="Zhao B."/>
        </authorList>
    </citation>
    <scope>NUCLEOTIDE SEQUENCE [LARGE SCALE GENOMIC DNA]</scope>
    <source>
        <strain evidence="2 3">DSM 18760</strain>
    </source>
</reference>
<dbReference type="Proteomes" id="UP000214588">
    <property type="component" value="Unassembled WGS sequence"/>
</dbReference>
<protein>
    <submittedName>
        <fullName evidence="2">Spermidine synthase</fullName>
    </submittedName>
</protein>
<evidence type="ECO:0000313" key="2">
    <source>
        <dbReference type="EMBL" id="OWZ83756.1"/>
    </source>
</evidence>
<proteinExistence type="predicted"/>
<dbReference type="AlphaFoldDB" id="A0A226BXN4"/>
<gene>
    <name evidence="2" type="ORF">CDO51_06590</name>
</gene>
<keyword evidence="3" id="KW-1185">Reference proteome</keyword>
<sequence length="225" mass="26093">MMTSKNVENIKDSQKELKLIKSDKHYEIISNGVFLKSTHGGKSEIEMVKDGLFYLSDHKLENIRILIGGLGVGYSLIPAVEDERVEVVDVVEIHKEVINWNYQYFSEYNKDVINSDKVRVFNDDIGKYLEENSNKYDLILLDVDNGPDWLVRPENYHLYQSEGLNLLSESLALGGYIGIWTISEKQELEANLIANFDYVIMRSYQNIDSKRRSHYDYVYFSKTGK</sequence>